<protein>
    <recommendedName>
        <fullName evidence="3">Sulfotransferase domain-containing protein</fullName>
    </recommendedName>
</protein>
<evidence type="ECO:0000313" key="1">
    <source>
        <dbReference type="EMBL" id="CAB3405716.1"/>
    </source>
</evidence>
<dbReference type="GO" id="GO:0016020">
    <property type="term" value="C:membrane"/>
    <property type="evidence" value="ECO:0007669"/>
    <property type="project" value="InterPro"/>
</dbReference>
<dbReference type="AlphaFoldDB" id="A0A8S1EWM4"/>
<dbReference type="PANTHER" id="PTHR22900">
    <property type="entry name" value="PROTEIN CBG14245-RELATED"/>
    <property type="match status" value="1"/>
</dbReference>
<dbReference type="GO" id="GO:1902884">
    <property type="term" value="P:positive regulation of response to oxidative stress"/>
    <property type="evidence" value="ECO:0007669"/>
    <property type="project" value="InterPro"/>
</dbReference>
<dbReference type="Pfam" id="PF03567">
    <property type="entry name" value="Sulfotransfer_2"/>
    <property type="match status" value="1"/>
</dbReference>
<name>A0A8S1EWM4_9PELO</name>
<evidence type="ECO:0000313" key="2">
    <source>
        <dbReference type="Proteomes" id="UP000494206"/>
    </source>
</evidence>
<sequence>MANIKVCDDPLEICAGVVFKQNLPSIFLLSDVDFNKTLIPPYYNYLQDFFVSKKKNISFCLVTKVMSTIGTAMFCYLENPEKFIRSNRTLSKEKYEKRSCKSNEVKYSALIGNRNNLIVTRHPIERFISGFADKCRSSSSEVCHGCKRDVRCFIRKEYRRLMRISMFLPVYTMEDTHFAPQTWFCDMKNRLHNSTVIQYPRIWEDPSRMTMQIIDFFRKNNVDSKRIDEISKQLQDKTSHATVGTSFHAEVENLVWSDPSIRLALIRMYYYDFVELGYEIPW</sequence>
<dbReference type="EMBL" id="CADEPM010000005">
    <property type="protein sequence ID" value="CAB3405716.1"/>
    <property type="molecule type" value="Genomic_DNA"/>
</dbReference>
<dbReference type="InterPro" id="IPR007669">
    <property type="entry name" value="Chst-1-like"/>
</dbReference>
<dbReference type="GO" id="GO:0047756">
    <property type="term" value="F:chondroitin 4-sulfotransferase activity"/>
    <property type="evidence" value="ECO:0007669"/>
    <property type="project" value="InterPro"/>
</dbReference>
<accession>A0A8S1EWM4</accession>
<dbReference type="PANTHER" id="PTHR22900:SF11">
    <property type="entry name" value="PROTEIN CBG01579"/>
    <property type="match status" value="1"/>
</dbReference>
<dbReference type="OrthoDB" id="408912at2759"/>
<proteinExistence type="predicted"/>
<organism evidence="1 2">
    <name type="scientific">Caenorhabditis bovis</name>
    <dbReference type="NCBI Taxonomy" id="2654633"/>
    <lineage>
        <taxon>Eukaryota</taxon>
        <taxon>Metazoa</taxon>
        <taxon>Ecdysozoa</taxon>
        <taxon>Nematoda</taxon>
        <taxon>Chromadorea</taxon>
        <taxon>Rhabditida</taxon>
        <taxon>Rhabditina</taxon>
        <taxon>Rhabditomorpha</taxon>
        <taxon>Rhabditoidea</taxon>
        <taxon>Rhabditidae</taxon>
        <taxon>Peloderinae</taxon>
        <taxon>Caenorhabditis</taxon>
    </lineage>
</organism>
<gene>
    <name evidence="1" type="ORF">CBOVIS_LOCUS7880</name>
</gene>
<comment type="caution">
    <text evidence="1">The sequence shown here is derived from an EMBL/GenBank/DDBJ whole genome shotgun (WGS) entry which is preliminary data.</text>
</comment>
<reference evidence="1 2" key="1">
    <citation type="submission" date="2020-04" db="EMBL/GenBank/DDBJ databases">
        <authorList>
            <person name="Laetsch R D."/>
            <person name="Stevens L."/>
            <person name="Kumar S."/>
            <person name="Blaxter L. M."/>
        </authorList>
    </citation>
    <scope>NUCLEOTIDE SEQUENCE [LARGE SCALE GENOMIC DNA]</scope>
</reference>
<dbReference type="GO" id="GO:0050650">
    <property type="term" value="P:chondroitin sulfate proteoglycan biosynthetic process"/>
    <property type="evidence" value="ECO:0007669"/>
    <property type="project" value="InterPro"/>
</dbReference>
<dbReference type="InterPro" id="IPR005331">
    <property type="entry name" value="Sulfotransferase"/>
</dbReference>
<dbReference type="Proteomes" id="UP000494206">
    <property type="component" value="Unassembled WGS sequence"/>
</dbReference>
<keyword evidence="2" id="KW-1185">Reference proteome</keyword>
<evidence type="ECO:0008006" key="3">
    <source>
        <dbReference type="Google" id="ProtNLM"/>
    </source>
</evidence>